<dbReference type="Pfam" id="PF03466">
    <property type="entry name" value="LysR_substrate"/>
    <property type="match status" value="1"/>
</dbReference>
<dbReference type="InterPro" id="IPR036388">
    <property type="entry name" value="WH-like_DNA-bd_sf"/>
</dbReference>
<keyword evidence="4" id="KW-0804">Transcription</keyword>
<feature type="domain" description="HTH lysR-type" evidence="5">
    <location>
        <begin position="1"/>
        <end position="58"/>
    </location>
</feature>
<dbReference type="EMBL" id="JBHSDK010000016">
    <property type="protein sequence ID" value="MFC4336201.1"/>
    <property type="molecule type" value="Genomic_DNA"/>
</dbReference>
<reference evidence="7" key="1">
    <citation type="journal article" date="2019" name="Int. J. Syst. Evol. Microbiol.">
        <title>The Global Catalogue of Microorganisms (GCM) 10K type strain sequencing project: providing services to taxonomists for standard genome sequencing and annotation.</title>
        <authorList>
            <consortium name="The Broad Institute Genomics Platform"/>
            <consortium name="The Broad Institute Genome Sequencing Center for Infectious Disease"/>
            <person name="Wu L."/>
            <person name="Ma J."/>
        </authorList>
    </citation>
    <scope>NUCLEOTIDE SEQUENCE [LARGE SCALE GENOMIC DNA]</scope>
    <source>
        <strain evidence="7">IBRC-M 10908</strain>
    </source>
</reference>
<dbReference type="PROSITE" id="PS50931">
    <property type="entry name" value="HTH_LYSR"/>
    <property type="match status" value="1"/>
</dbReference>
<dbReference type="InterPro" id="IPR005119">
    <property type="entry name" value="LysR_subst-bd"/>
</dbReference>
<comment type="similarity">
    <text evidence="1">Belongs to the LysR transcriptional regulatory family.</text>
</comment>
<dbReference type="SUPFAM" id="SSF53850">
    <property type="entry name" value="Periplasmic binding protein-like II"/>
    <property type="match status" value="1"/>
</dbReference>
<dbReference type="InterPro" id="IPR000847">
    <property type="entry name" value="LysR_HTH_N"/>
</dbReference>
<evidence type="ECO:0000256" key="2">
    <source>
        <dbReference type="ARBA" id="ARBA00023015"/>
    </source>
</evidence>
<evidence type="ECO:0000256" key="4">
    <source>
        <dbReference type="ARBA" id="ARBA00023163"/>
    </source>
</evidence>
<dbReference type="PANTHER" id="PTHR30346">
    <property type="entry name" value="TRANSCRIPTIONAL DUAL REGULATOR HCAR-RELATED"/>
    <property type="match status" value="1"/>
</dbReference>
<dbReference type="PANTHER" id="PTHR30346:SF0">
    <property type="entry name" value="HCA OPERON TRANSCRIPTIONAL ACTIVATOR HCAR"/>
    <property type="match status" value="1"/>
</dbReference>
<dbReference type="Pfam" id="PF00126">
    <property type="entry name" value="HTH_1"/>
    <property type="match status" value="1"/>
</dbReference>
<evidence type="ECO:0000256" key="3">
    <source>
        <dbReference type="ARBA" id="ARBA00023125"/>
    </source>
</evidence>
<comment type="caution">
    <text evidence="6">The sequence shown here is derived from an EMBL/GenBank/DDBJ whole genome shotgun (WGS) entry which is preliminary data.</text>
</comment>
<evidence type="ECO:0000259" key="5">
    <source>
        <dbReference type="PROSITE" id="PS50931"/>
    </source>
</evidence>
<protein>
    <submittedName>
        <fullName evidence="6">LysR family transcriptional regulator</fullName>
    </submittedName>
</protein>
<proteinExistence type="inferred from homology"/>
<dbReference type="RefSeq" id="WP_380621846.1">
    <property type="nucleotide sequence ID" value="NZ_JBHSDK010000016.1"/>
</dbReference>
<dbReference type="CDD" id="cd05466">
    <property type="entry name" value="PBP2_LTTR_substrate"/>
    <property type="match status" value="1"/>
</dbReference>
<sequence>MERHEIEIFLALAEELHFGKAAGRAGVSPSRVSQVIRGLEERLGAPLFTRTSRRVSLTALGDELRADLAPAWADVLSAWEKASASARPPVREIRVGYLGQLTAGLLTSAKAAYTRVRPDVRIRLTETHIGDPVRPLREGAVDLLLTETPVEEPGVSVAEAILSEPRVLAVPRGHRFSDRESVHLDELAGESTFALDGEPPEYWERSCVLRETPSGEKVGHAFGVSSFGEALAMVGVGTVIGLVPEHASQFHARPDVVYVSVIDAPVIEYAFAWKENAPNSDGTEFGAFVSA</sequence>
<dbReference type="Proteomes" id="UP001595823">
    <property type="component" value="Unassembled WGS sequence"/>
</dbReference>
<dbReference type="Gene3D" id="1.10.10.10">
    <property type="entry name" value="Winged helix-like DNA-binding domain superfamily/Winged helix DNA-binding domain"/>
    <property type="match status" value="1"/>
</dbReference>
<name>A0ABV8U078_9ACTN</name>
<dbReference type="InterPro" id="IPR036390">
    <property type="entry name" value="WH_DNA-bd_sf"/>
</dbReference>
<keyword evidence="3" id="KW-0238">DNA-binding</keyword>
<dbReference type="SUPFAM" id="SSF46785">
    <property type="entry name" value="Winged helix' DNA-binding domain"/>
    <property type="match status" value="1"/>
</dbReference>
<keyword evidence="2" id="KW-0805">Transcription regulation</keyword>
<evidence type="ECO:0000313" key="7">
    <source>
        <dbReference type="Proteomes" id="UP001595823"/>
    </source>
</evidence>
<evidence type="ECO:0000313" key="6">
    <source>
        <dbReference type="EMBL" id="MFC4336201.1"/>
    </source>
</evidence>
<organism evidence="6 7">
    <name type="scientific">Salininema proteolyticum</name>
    <dbReference type="NCBI Taxonomy" id="1607685"/>
    <lineage>
        <taxon>Bacteria</taxon>
        <taxon>Bacillati</taxon>
        <taxon>Actinomycetota</taxon>
        <taxon>Actinomycetes</taxon>
        <taxon>Glycomycetales</taxon>
        <taxon>Glycomycetaceae</taxon>
        <taxon>Salininema</taxon>
    </lineage>
</organism>
<keyword evidence="7" id="KW-1185">Reference proteome</keyword>
<evidence type="ECO:0000256" key="1">
    <source>
        <dbReference type="ARBA" id="ARBA00009437"/>
    </source>
</evidence>
<gene>
    <name evidence="6" type="ORF">ACFPET_13420</name>
</gene>
<accession>A0ABV8U078</accession>
<dbReference type="Gene3D" id="3.40.190.10">
    <property type="entry name" value="Periplasmic binding protein-like II"/>
    <property type="match status" value="2"/>
</dbReference>